<evidence type="ECO:0000259" key="15">
    <source>
        <dbReference type="PROSITE" id="PS50222"/>
    </source>
</evidence>
<feature type="transmembrane region" description="Helical" evidence="14">
    <location>
        <begin position="665"/>
        <end position="684"/>
    </location>
</feature>
<dbReference type="InterPro" id="IPR002048">
    <property type="entry name" value="EF_hand_dom"/>
</dbReference>
<evidence type="ECO:0000313" key="16">
    <source>
        <dbReference type="EMBL" id="PVU90105.1"/>
    </source>
</evidence>
<feature type="transmembrane region" description="Helical" evidence="14">
    <location>
        <begin position="1390"/>
        <end position="1411"/>
    </location>
</feature>
<dbReference type="GO" id="GO:0008331">
    <property type="term" value="F:high voltage-gated calcium channel activity"/>
    <property type="evidence" value="ECO:0007669"/>
    <property type="project" value="TreeGrafter"/>
</dbReference>
<feature type="transmembrane region" description="Helical" evidence="14">
    <location>
        <begin position="1204"/>
        <end position="1227"/>
    </location>
</feature>
<organism evidence="16 17">
    <name type="scientific">Furculomyces boomerangus</name>
    <dbReference type="NCBI Taxonomy" id="61424"/>
    <lineage>
        <taxon>Eukaryota</taxon>
        <taxon>Fungi</taxon>
        <taxon>Fungi incertae sedis</taxon>
        <taxon>Zoopagomycota</taxon>
        <taxon>Kickxellomycotina</taxon>
        <taxon>Harpellomycetes</taxon>
        <taxon>Harpellales</taxon>
        <taxon>Harpellaceae</taxon>
        <taxon>Furculomyces</taxon>
    </lineage>
</organism>
<keyword evidence="9" id="KW-0406">Ion transport</keyword>
<dbReference type="Proteomes" id="UP000245699">
    <property type="component" value="Unassembled WGS sequence"/>
</dbReference>
<keyword evidence="17" id="KW-1185">Reference proteome</keyword>
<feature type="transmembrane region" description="Helical" evidence="14">
    <location>
        <begin position="1476"/>
        <end position="1496"/>
    </location>
</feature>
<evidence type="ECO:0000256" key="13">
    <source>
        <dbReference type="SAM" id="MobiDB-lite"/>
    </source>
</evidence>
<keyword evidence="8 14" id="KW-1133">Transmembrane helix</keyword>
<evidence type="ECO:0000256" key="14">
    <source>
        <dbReference type="SAM" id="Phobius"/>
    </source>
</evidence>
<feature type="region of interest" description="Disordered" evidence="13">
    <location>
        <begin position="1856"/>
        <end position="1890"/>
    </location>
</feature>
<feature type="transmembrane region" description="Helical" evidence="14">
    <location>
        <begin position="351"/>
        <end position="369"/>
    </location>
</feature>
<name>A0A2T9YCR7_9FUNG</name>
<dbReference type="GO" id="GO:0005509">
    <property type="term" value="F:calcium ion binding"/>
    <property type="evidence" value="ECO:0007669"/>
    <property type="project" value="InterPro"/>
</dbReference>
<feature type="transmembrane region" description="Helical" evidence="14">
    <location>
        <begin position="1418"/>
        <end position="1439"/>
    </location>
</feature>
<feature type="compositionally biased region" description="Basic and acidic residues" evidence="13">
    <location>
        <begin position="1938"/>
        <end position="1957"/>
    </location>
</feature>
<dbReference type="OrthoDB" id="416585at2759"/>
<evidence type="ECO:0000256" key="11">
    <source>
        <dbReference type="ARBA" id="ARBA00023180"/>
    </source>
</evidence>
<keyword evidence="12" id="KW-0407">Ion channel</keyword>
<sequence>MTPPVLKNKQRERKAIDNSSAFLQNKENINLLDNEDITPFEIEHNKEESDPENINNIGNTWDGDLENMNDSSDNERQFSSYKSCEKKNYLANKTMSIINEKRKSNFYDEITFDLDYNDERCGKNYQIEEFDLVGKTMFVFSSNNKIRIFLCRAFSKSYLNISTFFALIVQVLFLSIYPVNTDKDLSAMERASMVATESLIIFFGIITFAKAIVSGLFFSPDTNIFSTLKKRWIGFKSTLGIDNENLSKMDIESENKLYLNENGYNEKKNTEGSSKYHIYSVSRVPIMRRFFEFMDVICFVIYIIAYLYITNNIKLRNFALGITSFRFLRFFKMSEKLISLGRSFQIGRTVILRATMYLVVFFFIFGLIGNSSFGKIQRNVCVDRETHAESYPQQVCSGQIIENKTVGFFYSDFTLNSLTPMGRICPSHQYCLSGENIYSKFISFENAYSSFLMTFLISTGQGWTDIMYSVMDGKSSETSIYFIVIVIIAQLCLVDIIVAVTIEMFSRVRQTDEKTARRKSSNVFISTFYALKAKSRIKNKDQMTVLNIYKKWAQAGKDEDNKLETHKLQSSFIRMYHNTVMGILKCLGSPNFWIGLILLDVFLQFLMQGNTFNQSETFEKNATKILIILFWIEIILNTTRHIILSKHVDGIYTKIFLVLYGDRGIFWNFFDIVITLMTTLGNTLNLSQTNLNSMYLFFSTFRMIRLYSNLDSITKVMKQAVGNVSRSMSLIFAIFGIISISAFFSRFYASSTYDPELNFYDYYLNFYNYRDSWIFNFQLFSGADLSNIIFAKNKDQEDDFSRLIFITYNCLYYFFTNYILLNAVTALIMSNFEMFEKDKRYLQLQIYYDSLTSKVEKYQNKDIVGWWNIYRYLPKRPELIKCSKAPNNQSYSIPKEYYYRYFEQDSEINRETPANLAPGISSYDTSNHEYSGMNTLKLLDQNSVSGMNRDAMGINKKSIKHDIDATIYDVNFVNLKTLGYAMWKFRFDHPTYELSLFIFSPENKIRKFCIFLDSDSDSASEHHNSGTNYKREQTLFFSDFTPSFEKSDTMKSKILGNKKMKQIWFIYYMWKGIKFITLILSAVSLLQNSLTEQLQSFILHQEILSTNHKFIAAITLFVFFIEAIIRSIAYGVFMTPKPIFKRPMMLFDMLLLISQIIYFSNILNNDRLVQQYYITPVIILRIINQIEPIRKSLYNVLFSNLFKIVQALSLFMALLIPWALSALGLWGGGMLYQCNDRSVEYKTECVGTFVNSVGILVPRVWENPLYYNFDNIYTSMFAVIGSVSNEGWSDMMRSTMNIKGPNLNPVTNNSWFYAIWDLSKQLEELKPEKYHPNKYSKTFKKKIYLLATQKNTRYTKFKIAILILNILVMVFANYNRSKENTTVSIVHKSIVYSVFFFDILIKIIGIGFVNTFTSINNVFFVILAISEFLLSFVFEIYGYSEIPTVLLTYKLFIALDQTNEFLLVASRSLWPISNLIISWLFFSSIYAVLCSSLFGLTRAGPQFGLHAHFWGFWDSLLTLIRFSFGENWNYFLQDLAVSEPYCSNYRPILNISDCGNGLLSYIIFISYNILSMYIFTNLCSVLILDNFVYFCNTYSNYKLLSRNDIRMFKSLWSDFDPKGTGKIHTSQLVKFVNHLYYPFDLKQYSGNYKIKELVKFALAPINPGEKVVTVEIKCSNINNQPDSNEYSNIGTNTKNVKVYNINLSRLNKALEKVGTETTIKRRHLFNSFINLAESMRDYEGYISMTNMLKLLALKCLVDPRKCLLIQDVLEYSNLEKAASELATQKKIAHSLQRFYYRTKYLKLNPKFSTNAYIPYRKKIKAKKVDSIDTTTDLESKSIYRSSKEIRESYSGTNFLDLSKDITGDETPPKTDQTKTKSYQEHSLKPETPGYEQIDYQSYLIEPKDVAISEYRASLSEPETSRHTITISKTSISPSVGSSKHEDSQKSEDTDERERYEAYREIGEILEEILESKRNGGY</sequence>
<dbReference type="Gene3D" id="1.10.238.10">
    <property type="entry name" value="EF-hand"/>
    <property type="match status" value="1"/>
</dbReference>
<feature type="compositionally biased region" description="Basic and acidic residues" evidence="13">
    <location>
        <begin position="1857"/>
        <end position="1884"/>
    </location>
</feature>
<dbReference type="GO" id="GO:0098703">
    <property type="term" value="P:calcium ion import across plasma membrane"/>
    <property type="evidence" value="ECO:0007669"/>
    <property type="project" value="TreeGrafter"/>
</dbReference>
<evidence type="ECO:0000256" key="5">
    <source>
        <dbReference type="ARBA" id="ARBA00022692"/>
    </source>
</evidence>
<evidence type="ECO:0000313" key="17">
    <source>
        <dbReference type="Proteomes" id="UP000245699"/>
    </source>
</evidence>
<gene>
    <name evidence="16" type="ORF">BB559_004791</name>
</gene>
<comment type="subcellular location">
    <subcellularLocation>
        <location evidence="1">Membrane</location>
        <topology evidence="1">Multi-pass membrane protein</topology>
    </subcellularLocation>
</comment>
<feature type="transmembrane region" description="Helical" evidence="14">
    <location>
        <begin position="1558"/>
        <end position="1584"/>
    </location>
</feature>
<feature type="transmembrane region" description="Helical" evidence="14">
    <location>
        <begin position="625"/>
        <end position="644"/>
    </location>
</feature>
<feature type="transmembrane region" description="Helical" evidence="14">
    <location>
        <begin position="157"/>
        <end position="179"/>
    </location>
</feature>
<feature type="transmembrane region" description="Helical" evidence="14">
    <location>
        <begin position="729"/>
        <end position="749"/>
    </location>
</feature>
<keyword evidence="5 14" id="KW-0812">Transmembrane</keyword>
<dbReference type="STRING" id="61424.A0A2T9YCR7"/>
<dbReference type="PANTHER" id="PTHR45628">
    <property type="entry name" value="VOLTAGE-DEPENDENT CALCIUM CHANNEL TYPE A SUBUNIT ALPHA-1"/>
    <property type="match status" value="1"/>
</dbReference>
<feature type="domain" description="EF-hand" evidence="15">
    <location>
        <begin position="1603"/>
        <end position="1638"/>
    </location>
</feature>
<dbReference type="PANTHER" id="PTHR45628:SF7">
    <property type="entry name" value="VOLTAGE-DEPENDENT CALCIUM CHANNEL TYPE A SUBUNIT ALPHA-1"/>
    <property type="match status" value="1"/>
</dbReference>
<keyword evidence="6" id="KW-0106">Calcium</keyword>
<feature type="transmembrane region" description="Helical" evidence="14">
    <location>
        <begin position="199"/>
        <end position="219"/>
    </location>
</feature>
<evidence type="ECO:0000256" key="3">
    <source>
        <dbReference type="ARBA" id="ARBA00022568"/>
    </source>
</evidence>
<comment type="caution">
    <text evidence="16">The sequence shown here is derived from an EMBL/GenBank/DDBJ whole genome shotgun (WGS) entry which is preliminary data.</text>
</comment>
<dbReference type="Pfam" id="PF00520">
    <property type="entry name" value="Ion_trans"/>
    <property type="match status" value="4"/>
</dbReference>
<evidence type="ECO:0000256" key="8">
    <source>
        <dbReference type="ARBA" id="ARBA00022989"/>
    </source>
</evidence>
<feature type="transmembrane region" description="Helical" evidence="14">
    <location>
        <begin position="1110"/>
        <end position="1133"/>
    </location>
</feature>
<evidence type="ECO:0000256" key="7">
    <source>
        <dbReference type="ARBA" id="ARBA00022882"/>
    </source>
</evidence>
<keyword evidence="3" id="KW-0109">Calcium transport</keyword>
<evidence type="ECO:0000256" key="2">
    <source>
        <dbReference type="ARBA" id="ARBA00022448"/>
    </source>
</evidence>
<evidence type="ECO:0000256" key="10">
    <source>
        <dbReference type="ARBA" id="ARBA00023136"/>
    </source>
</evidence>
<feature type="transmembrane region" description="Helical" evidence="14">
    <location>
        <begin position="1357"/>
        <end position="1374"/>
    </location>
</feature>
<evidence type="ECO:0000256" key="9">
    <source>
        <dbReference type="ARBA" id="ARBA00023065"/>
    </source>
</evidence>
<dbReference type="InterPro" id="IPR005821">
    <property type="entry name" value="Ion_trans_dom"/>
</dbReference>
<feature type="transmembrane region" description="Helical" evidence="14">
    <location>
        <begin position="290"/>
        <end position="309"/>
    </location>
</feature>
<dbReference type="InterPro" id="IPR050599">
    <property type="entry name" value="VDCC_alpha-1_subunit"/>
</dbReference>
<evidence type="ECO:0000256" key="12">
    <source>
        <dbReference type="ARBA" id="ARBA00023303"/>
    </source>
</evidence>
<dbReference type="SUPFAM" id="SSF81324">
    <property type="entry name" value="Voltage-gated potassium channels"/>
    <property type="match status" value="1"/>
</dbReference>
<dbReference type="EMBL" id="MBFT01000500">
    <property type="protein sequence ID" value="PVU90105.1"/>
    <property type="molecule type" value="Genomic_DNA"/>
</dbReference>
<dbReference type="GO" id="GO:0005891">
    <property type="term" value="C:voltage-gated calcium channel complex"/>
    <property type="evidence" value="ECO:0007669"/>
    <property type="project" value="TreeGrafter"/>
</dbReference>
<dbReference type="PROSITE" id="PS50222">
    <property type="entry name" value="EF_HAND_2"/>
    <property type="match status" value="1"/>
</dbReference>
<evidence type="ECO:0000256" key="6">
    <source>
        <dbReference type="ARBA" id="ARBA00022837"/>
    </source>
</evidence>
<evidence type="ECO:0000256" key="4">
    <source>
        <dbReference type="ARBA" id="ARBA00022673"/>
    </source>
</evidence>
<keyword evidence="7" id="KW-0851">Voltage-gated channel</keyword>
<evidence type="ECO:0000256" key="1">
    <source>
        <dbReference type="ARBA" id="ARBA00004141"/>
    </source>
</evidence>
<feature type="compositionally biased region" description="Low complexity" evidence="13">
    <location>
        <begin position="1922"/>
        <end position="1934"/>
    </location>
</feature>
<keyword evidence="4" id="KW-0107">Calcium channel</keyword>
<dbReference type="Gene3D" id="1.10.287.70">
    <property type="match status" value="4"/>
</dbReference>
<reference evidence="16 17" key="1">
    <citation type="journal article" date="2018" name="MBio">
        <title>Comparative Genomics Reveals the Core Gene Toolbox for the Fungus-Insect Symbiosis.</title>
        <authorList>
            <person name="Wang Y."/>
            <person name="Stata M."/>
            <person name="Wang W."/>
            <person name="Stajich J.E."/>
            <person name="White M.M."/>
            <person name="Moncalvo J.M."/>
        </authorList>
    </citation>
    <scope>NUCLEOTIDE SEQUENCE [LARGE SCALE GENOMIC DNA]</scope>
    <source>
        <strain evidence="16 17">AUS-77-4</strain>
    </source>
</reference>
<feature type="region of interest" description="Disordered" evidence="13">
    <location>
        <begin position="1913"/>
        <end position="1957"/>
    </location>
</feature>
<keyword evidence="2" id="KW-0813">Transport</keyword>
<feature type="transmembrane region" description="Helical" evidence="14">
    <location>
        <begin position="1068"/>
        <end position="1090"/>
    </location>
</feature>
<feature type="transmembrane region" description="Helical" evidence="14">
    <location>
        <begin position="811"/>
        <end position="832"/>
    </location>
</feature>
<accession>A0A2T9YCR7</accession>
<protein>
    <recommendedName>
        <fullName evidence="15">EF-hand domain-containing protein</fullName>
    </recommendedName>
</protein>
<keyword evidence="11" id="KW-0325">Glycoprotein</keyword>
<feature type="transmembrane region" description="Helical" evidence="14">
    <location>
        <begin position="480"/>
        <end position="502"/>
    </location>
</feature>
<keyword evidence="10 14" id="KW-0472">Membrane</keyword>
<proteinExistence type="predicted"/>
<feature type="transmembrane region" description="Helical" evidence="14">
    <location>
        <begin position="1145"/>
        <end position="1163"/>
    </location>
</feature>